<gene>
    <name evidence="2" type="ORF">HHT355_0472</name>
</gene>
<dbReference type="NCBIfam" id="TIGR02848">
    <property type="entry name" value="spore_III_AC"/>
    <property type="match status" value="1"/>
</dbReference>
<dbReference type="Proteomes" id="UP000236497">
    <property type="component" value="Unassembled WGS sequence"/>
</dbReference>
<dbReference type="InterPro" id="IPR009570">
    <property type="entry name" value="Spore_III_AC"/>
</dbReference>
<evidence type="ECO:0000313" key="2">
    <source>
        <dbReference type="EMBL" id="CRZ33677.1"/>
    </source>
</evidence>
<evidence type="ECO:0000313" key="3">
    <source>
        <dbReference type="Proteomes" id="UP000236497"/>
    </source>
</evidence>
<name>A0A0H5SE31_HERHM</name>
<dbReference type="Pfam" id="PF06686">
    <property type="entry name" value="SpoIIIAC"/>
    <property type="match status" value="1"/>
</dbReference>
<feature type="transmembrane region" description="Helical" evidence="1">
    <location>
        <begin position="30"/>
        <end position="51"/>
    </location>
</feature>
<keyword evidence="3" id="KW-1185">Reference proteome</keyword>
<dbReference type="AlphaFoldDB" id="A0A0H5SE31"/>
<dbReference type="InterPro" id="IPR025664">
    <property type="entry name" value="Spore_III_AC/AD"/>
</dbReference>
<dbReference type="OrthoDB" id="9800383at2"/>
<accession>A0A0H5SE31</accession>
<proteinExistence type="predicted"/>
<protein>
    <submittedName>
        <fullName evidence="2">Putative membrane protein</fullName>
    </submittedName>
</protein>
<keyword evidence="1" id="KW-0472">Membrane</keyword>
<feature type="transmembrane region" description="Helical" evidence="1">
    <location>
        <begin position="6"/>
        <end position="23"/>
    </location>
</feature>
<evidence type="ECO:0000256" key="1">
    <source>
        <dbReference type="SAM" id="Phobius"/>
    </source>
</evidence>
<sequence length="65" mass="7489">MEIYLIFRIAVVGILVSLLNQILKQSNRDELAFLTSLAGLLLVMFWLLPYINKLFSTIKDLFAMI</sequence>
<keyword evidence="1" id="KW-0812">Transmembrane</keyword>
<reference evidence="2 3" key="1">
    <citation type="submission" date="2015-06" db="EMBL/GenBank/DDBJ databases">
        <authorList>
            <person name="Wibberg Daniel"/>
        </authorList>
    </citation>
    <scope>NUCLEOTIDE SEQUENCE [LARGE SCALE GENOMIC DNA]</scope>
    <source>
        <strain evidence="2 3">T3/55T</strain>
    </source>
</reference>
<dbReference type="RefSeq" id="WP_103201841.1">
    <property type="nucleotide sequence ID" value="NZ_CVTD020000008.1"/>
</dbReference>
<organism evidence="2 3">
    <name type="scientific">Herbinix hemicellulosilytica</name>
    <dbReference type="NCBI Taxonomy" id="1564487"/>
    <lineage>
        <taxon>Bacteria</taxon>
        <taxon>Bacillati</taxon>
        <taxon>Bacillota</taxon>
        <taxon>Clostridia</taxon>
        <taxon>Lachnospirales</taxon>
        <taxon>Lachnospiraceae</taxon>
        <taxon>Herbinix</taxon>
    </lineage>
</organism>
<keyword evidence="1" id="KW-1133">Transmembrane helix</keyword>
<dbReference type="EMBL" id="CVTD020000008">
    <property type="protein sequence ID" value="CRZ33677.1"/>
    <property type="molecule type" value="Genomic_DNA"/>
</dbReference>